<evidence type="ECO:0000313" key="2">
    <source>
        <dbReference type="EMBL" id="PKQ45700.1"/>
    </source>
</evidence>
<organism evidence="2 3">
    <name type="scientific">Confluentibacter flavum</name>
    <dbReference type="NCBI Taxonomy" id="1909700"/>
    <lineage>
        <taxon>Bacteria</taxon>
        <taxon>Pseudomonadati</taxon>
        <taxon>Bacteroidota</taxon>
        <taxon>Flavobacteriia</taxon>
        <taxon>Flavobacteriales</taxon>
        <taxon>Flavobacteriaceae</taxon>
        <taxon>Confluentibacter</taxon>
    </lineage>
</organism>
<dbReference type="OrthoDB" id="1437054at2"/>
<feature type="coiled-coil region" evidence="1">
    <location>
        <begin position="26"/>
        <end position="53"/>
    </location>
</feature>
<evidence type="ECO:0000313" key="3">
    <source>
        <dbReference type="Proteomes" id="UP000233435"/>
    </source>
</evidence>
<name>A0A2N3HL56_9FLAO</name>
<sequence length="197" mass="21948">MSDKNLENLIETIKREAIEAADIKVAEILENAKKEADAIIKSAEAKKASLIEEGEKIAESTINKGQNALKQAARDLTIILHNDIKHLFNEVLQQEVDASFTPDLVKTAVLKILEQIGTNTEVQLPDSLKNEVAVYIHKQLQQSKDVTKISANSSLVKGFAIAKEEEGWSYQITPKEVTELLKSQLSNQWKEILSSKQ</sequence>
<keyword evidence="1" id="KW-0175">Coiled coil</keyword>
<reference evidence="2 3" key="1">
    <citation type="submission" date="2017-12" db="EMBL/GenBank/DDBJ databases">
        <title>Confluentibacter flavum sp. nov., isolated from the saline lake.</title>
        <authorList>
            <person name="Yu L."/>
        </authorList>
    </citation>
    <scope>NUCLEOTIDE SEQUENCE [LARGE SCALE GENOMIC DNA]</scope>
    <source>
        <strain evidence="2 3">3B</strain>
    </source>
</reference>
<protein>
    <recommendedName>
        <fullName evidence="4">V-type ATP synthase subunit E</fullName>
    </recommendedName>
</protein>
<dbReference type="RefSeq" id="WP_106659089.1">
    <property type="nucleotide sequence ID" value="NZ_PJEO01000017.1"/>
</dbReference>
<evidence type="ECO:0008006" key="4">
    <source>
        <dbReference type="Google" id="ProtNLM"/>
    </source>
</evidence>
<dbReference type="Proteomes" id="UP000233435">
    <property type="component" value="Unassembled WGS sequence"/>
</dbReference>
<accession>A0A2N3HL56</accession>
<proteinExistence type="predicted"/>
<dbReference type="AlphaFoldDB" id="A0A2N3HL56"/>
<dbReference type="EMBL" id="PJEO01000017">
    <property type="protein sequence ID" value="PKQ45700.1"/>
    <property type="molecule type" value="Genomic_DNA"/>
</dbReference>
<comment type="caution">
    <text evidence="2">The sequence shown here is derived from an EMBL/GenBank/DDBJ whole genome shotgun (WGS) entry which is preliminary data.</text>
</comment>
<evidence type="ECO:0000256" key="1">
    <source>
        <dbReference type="SAM" id="Coils"/>
    </source>
</evidence>
<keyword evidence="3" id="KW-1185">Reference proteome</keyword>
<gene>
    <name evidence="2" type="ORF">CSW08_06425</name>
</gene>